<keyword evidence="3" id="KW-1185">Reference proteome</keyword>
<accession>A0A7I9UXS1</accession>
<dbReference type="RefSeq" id="WP_161927032.1">
    <property type="nucleotide sequence ID" value="NZ_BJOU01000001.1"/>
</dbReference>
<feature type="region of interest" description="Disordered" evidence="1">
    <location>
        <begin position="1"/>
        <end position="23"/>
    </location>
</feature>
<name>A0A7I9UXS1_9ACTN</name>
<evidence type="ECO:0000313" key="2">
    <source>
        <dbReference type="EMBL" id="GED97743.1"/>
    </source>
</evidence>
<reference evidence="3" key="1">
    <citation type="submission" date="2019-06" db="EMBL/GenBank/DDBJ databases">
        <title>Gordonia isolated from sludge of a wastewater treatment plant.</title>
        <authorList>
            <person name="Tamura T."/>
            <person name="Aoyama K."/>
            <person name="Kang Y."/>
            <person name="Saito S."/>
            <person name="Akiyama N."/>
            <person name="Yazawa K."/>
            <person name="Gonoi T."/>
            <person name="Mikami Y."/>
        </authorList>
    </citation>
    <scope>NUCLEOTIDE SEQUENCE [LARGE SCALE GENOMIC DNA]</scope>
    <source>
        <strain evidence="3">NBRC 107697</strain>
    </source>
</reference>
<feature type="compositionally biased region" description="Pro residues" evidence="1">
    <location>
        <begin position="1"/>
        <end position="11"/>
    </location>
</feature>
<sequence>MTNPGPTPGAPKPGQHLAAAGDAATVSPAQVADAISEMLDKLDQVNVAIADAEDGSAVSTAGLAALDRQADLLERAHRVLADALAAIDHA</sequence>
<gene>
    <name evidence="2" type="ORF">nbrc107697_17820</name>
</gene>
<proteinExistence type="predicted"/>
<dbReference type="Proteomes" id="UP000444980">
    <property type="component" value="Unassembled WGS sequence"/>
</dbReference>
<organism evidence="2 3">
    <name type="scientific">Gordonia crocea</name>
    <dbReference type="NCBI Taxonomy" id="589162"/>
    <lineage>
        <taxon>Bacteria</taxon>
        <taxon>Bacillati</taxon>
        <taxon>Actinomycetota</taxon>
        <taxon>Actinomycetes</taxon>
        <taxon>Mycobacteriales</taxon>
        <taxon>Gordoniaceae</taxon>
        <taxon>Gordonia</taxon>
    </lineage>
</organism>
<protein>
    <submittedName>
        <fullName evidence="2">Uncharacterized protein</fullName>
    </submittedName>
</protein>
<comment type="caution">
    <text evidence="2">The sequence shown here is derived from an EMBL/GenBank/DDBJ whole genome shotgun (WGS) entry which is preliminary data.</text>
</comment>
<dbReference type="EMBL" id="BJOU01000001">
    <property type="protein sequence ID" value="GED97743.1"/>
    <property type="molecule type" value="Genomic_DNA"/>
</dbReference>
<evidence type="ECO:0000313" key="3">
    <source>
        <dbReference type="Proteomes" id="UP000444980"/>
    </source>
</evidence>
<dbReference type="OrthoDB" id="4569207at2"/>
<dbReference type="AlphaFoldDB" id="A0A7I9UXS1"/>
<evidence type="ECO:0000256" key="1">
    <source>
        <dbReference type="SAM" id="MobiDB-lite"/>
    </source>
</evidence>